<organism evidence="2 3">
    <name type="scientific">Periplaneta americana</name>
    <name type="common">American cockroach</name>
    <name type="synonym">Blatta americana</name>
    <dbReference type="NCBI Taxonomy" id="6978"/>
    <lineage>
        <taxon>Eukaryota</taxon>
        <taxon>Metazoa</taxon>
        <taxon>Ecdysozoa</taxon>
        <taxon>Arthropoda</taxon>
        <taxon>Hexapoda</taxon>
        <taxon>Insecta</taxon>
        <taxon>Pterygota</taxon>
        <taxon>Neoptera</taxon>
        <taxon>Polyneoptera</taxon>
        <taxon>Dictyoptera</taxon>
        <taxon>Blattodea</taxon>
        <taxon>Blattoidea</taxon>
        <taxon>Blattidae</taxon>
        <taxon>Blattinae</taxon>
        <taxon>Periplaneta</taxon>
    </lineage>
</organism>
<evidence type="ECO:0000256" key="1">
    <source>
        <dbReference type="SAM" id="MobiDB-lite"/>
    </source>
</evidence>
<evidence type="ECO:0000313" key="3">
    <source>
        <dbReference type="Proteomes" id="UP001148838"/>
    </source>
</evidence>
<protein>
    <submittedName>
        <fullName evidence="2">Uncharacterized protein</fullName>
    </submittedName>
</protein>
<accession>A0ABQ8RYT4</accession>
<sequence length="97" mass="10819">MPRLVSDSATEKPASCVSEENGKKIPPTETARQDKEHRHPNKKRYAGCSDAGATSQMEMGRTHTEHHNVLDTLIEKMEEKIITLEDVGDELVIMFAA</sequence>
<feature type="non-terminal residue" evidence="2">
    <location>
        <position position="97"/>
    </location>
</feature>
<keyword evidence="3" id="KW-1185">Reference proteome</keyword>
<name>A0ABQ8RYT4_PERAM</name>
<proteinExistence type="predicted"/>
<dbReference type="Proteomes" id="UP001148838">
    <property type="component" value="Unassembled WGS sequence"/>
</dbReference>
<feature type="region of interest" description="Disordered" evidence="1">
    <location>
        <begin position="1"/>
        <end position="49"/>
    </location>
</feature>
<dbReference type="EMBL" id="JAJSOF020000039">
    <property type="protein sequence ID" value="KAJ4426911.1"/>
    <property type="molecule type" value="Genomic_DNA"/>
</dbReference>
<gene>
    <name evidence="2" type="ORF">ANN_26710</name>
</gene>
<reference evidence="2 3" key="1">
    <citation type="journal article" date="2022" name="Allergy">
        <title>Genome assembly and annotation of Periplaneta americana reveal a comprehensive cockroach allergen profile.</title>
        <authorList>
            <person name="Wang L."/>
            <person name="Xiong Q."/>
            <person name="Saelim N."/>
            <person name="Wang L."/>
            <person name="Nong W."/>
            <person name="Wan A.T."/>
            <person name="Shi M."/>
            <person name="Liu X."/>
            <person name="Cao Q."/>
            <person name="Hui J.H.L."/>
            <person name="Sookrung N."/>
            <person name="Leung T.F."/>
            <person name="Tungtrongchitr A."/>
            <person name="Tsui S.K.W."/>
        </authorList>
    </citation>
    <scope>NUCLEOTIDE SEQUENCE [LARGE SCALE GENOMIC DNA]</scope>
    <source>
        <strain evidence="2">PWHHKU_190912</strain>
    </source>
</reference>
<evidence type="ECO:0000313" key="2">
    <source>
        <dbReference type="EMBL" id="KAJ4426911.1"/>
    </source>
</evidence>
<comment type="caution">
    <text evidence="2">The sequence shown here is derived from an EMBL/GenBank/DDBJ whole genome shotgun (WGS) entry which is preliminary data.</text>
</comment>